<dbReference type="RefSeq" id="WP_380205367.1">
    <property type="nucleotide sequence ID" value="NZ_JBHTEK010000001.1"/>
</dbReference>
<keyword evidence="3" id="KW-1185">Reference proteome</keyword>
<evidence type="ECO:0000313" key="2">
    <source>
        <dbReference type="EMBL" id="MFC7669896.1"/>
    </source>
</evidence>
<evidence type="ECO:0000313" key="3">
    <source>
        <dbReference type="Proteomes" id="UP001596513"/>
    </source>
</evidence>
<name>A0ABW2UCT7_9BACT</name>
<reference evidence="3" key="1">
    <citation type="journal article" date="2019" name="Int. J. Syst. Evol. Microbiol.">
        <title>The Global Catalogue of Microorganisms (GCM) 10K type strain sequencing project: providing services to taxonomists for standard genome sequencing and annotation.</title>
        <authorList>
            <consortium name="The Broad Institute Genomics Platform"/>
            <consortium name="The Broad Institute Genome Sequencing Center for Infectious Disease"/>
            <person name="Wu L."/>
            <person name="Ma J."/>
        </authorList>
    </citation>
    <scope>NUCLEOTIDE SEQUENCE [LARGE SCALE GENOMIC DNA]</scope>
    <source>
        <strain evidence="3">JCM 19635</strain>
    </source>
</reference>
<protein>
    <submittedName>
        <fullName evidence="2">DUF2461 family protein</fullName>
    </submittedName>
</protein>
<evidence type="ECO:0000256" key="1">
    <source>
        <dbReference type="SAM" id="MobiDB-lite"/>
    </source>
</evidence>
<dbReference type="EMBL" id="JBHTEK010000001">
    <property type="protein sequence ID" value="MFC7669896.1"/>
    <property type="molecule type" value="Genomic_DNA"/>
</dbReference>
<sequence length="74" mass="8168">MELHYLLNFLARLAANNTTAWMADHRPDYQRARAACTEPGGPCVGPGCCHRPRPGRPQHGGRDVPAAQERPRPP</sequence>
<accession>A0ABW2UCT7</accession>
<comment type="caution">
    <text evidence="2">The sequence shown here is derived from an EMBL/GenBank/DDBJ whole genome shotgun (WGS) entry which is preliminary data.</text>
</comment>
<dbReference type="Proteomes" id="UP001596513">
    <property type="component" value="Unassembled WGS sequence"/>
</dbReference>
<proteinExistence type="predicted"/>
<dbReference type="InterPro" id="IPR012808">
    <property type="entry name" value="CHP02453"/>
</dbReference>
<gene>
    <name evidence="2" type="ORF">ACFQT0_22905</name>
</gene>
<feature type="region of interest" description="Disordered" evidence="1">
    <location>
        <begin position="52"/>
        <end position="74"/>
    </location>
</feature>
<organism evidence="2 3">
    <name type="scientific">Hymenobacter humi</name>
    <dbReference type="NCBI Taxonomy" id="1411620"/>
    <lineage>
        <taxon>Bacteria</taxon>
        <taxon>Pseudomonadati</taxon>
        <taxon>Bacteroidota</taxon>
        <taxon>Cytophagia</taxon>
        <taxon>Cytophagales</taxon>
        <taxon>Hymenobacteraceae</taxon>
        <taxon>Hymenobacter</taxon>
    </lineage>
</organism>
<dbReference type="Pfam" id="PF09365">
    <property type="entry name" value="DUF2461"/>
    <property type="match status" value="1"/>
</dbReference>